<dbReference type="EMBL" id="CP098611">
    <property type="protein sequence ID" value="USR89936.1"/>
    <property type="molecule type" value="Genomic_DNA"/>
</dbReference>
<gene>
    <name evidence="4" type="ORF">NEA10_13860</name>
</gene>
<dbReference type="PANTHER" id="PTHR13778:SF47">
    <property type="entry name" value="LIPOPOLYSACCHARIDE 1,3-GALACTOSYLTRANSFERASE"/>
    <property type="match status" value="1"/>
</dbReference>
<dbReference type="InterPro" id="IPR002495">
    <property type="entry name" value="Glyco_trans_8"/>
</dbReference>
<sequence>MMRPQDSDVVHIVSLADEAYSKYLCVTFLSILYNLELSSEVTIKFSTLDCGITEKSKFCIESCLQSMSPTNLEINWISPPGLYLEERFGSLPKQLNKLATYIRIDVCNLVDEEVGKIIFLDSDTLVLGNILDLWKISLENHHTLAARDLGFPRFKYRQWKVHKFPRAFQQHHPETPYFNAGVMVIDIGQWKQHNIAQKAFKEAVTAVQEDPSTLECYDQDPLNLVWKGQVKEIGLEWNAQSSVFMPNARMAQEQLDTRLAQYAPKILHYTMPHCKPWVKNCVHPLAGPYYPYLQRVEQDFDKQKSVVVL</sequence>
<evidence type="ECO:0000313" key="5">
    <source>
        <dbReference type="Proteomes" id="UP001056708"/>
    </source>
</evidence>
<dbReference type="Gene3D" id="3.90.550.10">
    <property type="entry name" value="Spore Coat Polysaccharide Biosynthesis Protein SpsA, Chain A"/>
    <property type="match status" value="1"/>
</dbReference>
<dbReference type="SUPFAM" id="SSF53448">
    <property type="entry name" value="Nucleotide-diphospho-sugar transferases"/>
    <property type="match status" value="1"/>
</dbReference>
<protein>
    <submittedName>
        <fullName evidence="4">Glycosyltransferase family 8 protein</fullName>
    </submittedName>
</protein>
<dbReference type="InterPro" id="IPR029044">
    <property type="entry name" value="Nucleotide-diphossugar_trans"/>
</dbReference>
<dbReference type="Pfam" id="PF01501">
    <property type="entry name" value="Glyco_transf_8"/>
    <property type="match status" value="1"/>
</dbReference>
<accession>A0ABY5ANK6</accession>
<reference evidence="4" key="1">
    <citation type="submission" date="2022-06" db="EMBL/GenBank/DDBJ databases">
        <title>Genome sequence of Phormidium yuhuli AB48 isolated from an industrial photobioreactor environment.</title>
        <authorList>
            <person name="Qiu Y."/>
            <person name="Noonan A.J.C."/>
            <person name="Dofher K."/>
            <person name="Koch M."/>
            <person name="Kieft B."/>
            <person name="Lin X."/>
            <person name="Ziels R.M."/>
            <person name="Hallam S.J."/>
        </authorList>
    </citation>
    <scope>NUCLEOTIDE SEQUENCE</scope>
    <source>
        <strain evidence="4">AB48</strain>
    </source>
</reference>
<keyword evidence="3" id="KW-0479">Metal-binding</keyword>
<organism evidence="4 5">
    <name type="scientific">Phormidium yuhuli AB48</name>
    <dbReference type="NCBI Taxonomy" id="2940671"/>
    <lineage>
        <taxon>Bacteria</taxon>
        <taxon>Bacillati</taxon>
        <taxon>Cyanobacteriota</taxon>
        <taxon>Cyanophyceae</taxon>
        <taxon>Oscillatoriophycideae</taxon>
        <taxon>Oscillatoriales</taxon>
        <taxon>Oscillatoriaceae</taxon>
        <taxon>Phormidium</taxon>
        <taxon>Phormidium yuhuli</taxon>
    </lineage>
</organism>
<keyword evidence="5" id="KW-1185">Reference proteome</keyword>
<dbReference type="InterPro" id="IPR050748">
    <property type="entry name" value="Glycosyltrans_8_dom-fam"/>
</dbReference>
<name>A0ABY5ANK6_9CYAN</name>
<evidence type="ECO:0000313" key="4">
    <source>
        <dbReference type="EMBL" id="USR89936.1"/>
    </source>
</evidence>
<dbReference type="RefSeq" id="WP_252661331.1">
    <property type="nucleotide sequence ID" value="NZ_CP098611.1"/>
</dbReference>
<evidence type="ECO:0000256" key="1">
    <source>
        <dbReference type="ARBA" id="ARBA00022676"/>
    </source>
</evidence>
<proteinExistence type="predicted"/>
<keyword evidence="1" id="KW-0328">Glycosyltransferase</keyword>
<dbReference type="Proteomes" id="UP001056708">
    <property type="component" value="Chromosome"/>
</dbReference>
<dbReference type="CDD" id="cd04194">
    <property type="entry name" value="GT8_A4GalT_like"/>
    <property type="match status" value="1"/>
</dbReference>
<keyword evidence="2" id="KW-0808">Transferase</keyword>
<dbReference type="PANTHER" id="PTHR13778">
    <property type="entry name" value="GLYCOSYLTRANSFERASE 8 DOMAIN-CONTAINING PROTEIN"/>
    <property type="match status" value="1"/>
</dbReference>
<evidence type="ECO:0000256" key="3">
    <source>
        <dbReference type="ARBA" id="ARBA00022723"/>
    </source>
</evidence>
<evidence type="ECO:0000256" key="2">
    <source>
        <dbReference type="ARBA" id="ARBA00022679"/>
    </source>
</evidence>